<proteinExistence type="predicted"/>
<protein>
    <submittedName>
        <fullName evidence="1">Uncharacterized protein</fullName>
    </submittedName>
</protein>
<dbReference type="AlphaFoldDB" id="A0A0E9W6L6"/>
<accession>A0A0E9W6L6</accession>
<dbReference type="EMBL" id="GBXM01022558">
    <property type="protein sequence ID" value="JAH86019.1"/>
    <property type="molecule type" value="Transcribed_RNA"/>
</dbReference>
<reference evidence="1" key="1">
    <citation type="submission" date="2014-11" db="EMBL/GenBank/DDBJ databases">
        <authorList>
            <person name="Amaro Gonzalez C."/>
        </authorList>
    </citation>
    <scope>NUCLEOTIDE SEQUENCE</scope>
</reference>
<organism evidence="1">
    <name type="scientific">Anguilla anguilla</name>
    <name type="common">European freshwater eel</name>
    <name type="synonym">Muraena anguilla</name>
    <dbReference type="NCBI Taxonomy" id="7936"/>
    <lineage>
        <taxon>Eukaryota</taxon>
        <taxon>Metazoa</taxon>
        <taxon>Chordata</taxon>
        <taxon>Craniata</taxon>
        <taxon>Vertebrata</taxon>
        <taxon>Euteleostomi</taxon>
        <taxon>Actinopterygii</taxon>
        <taxon>Neopterygii</taxon>
        <taxon>Teleostei</taxon>
        <taxon>Anguilliformes</taxon>
        <taxon>Anguillidae</taxon>
        <taxon>Anguilla</taxon>
    </lineage>
</organism>
<sequence>MKERLLASQQSQNYVHRVTVYVVHSEKGLTAQVCFCWVRGSKITFIKLHSPLCGYKTYYFNQRALIIHCKEGTRCLPGTRSGDCKEIQFYRRRMLTARRGAFQEEPADSAV</sequence>
<name>A0A0E9W6L6_ANGAN</name>
<reference evidence="1" key="2">
    <citation type="journal article" date="2015" name="Fish Shellfish Immunol.">
        <title>Early steps in the European eel (Anguilla anguilla)-Vibrio vulnificus interaction in the gills: Role of the RtxA13 toxin.</title>
        <authorList>
            <person name="Callol A."/>
            <person name="Pajuelo D."/>
            <person name="Ebbesson L."/>
            <person name="Teles M."/>
            <person name="MacKenzie S."/>
            <person name="Amaro C."/>
        </authorList>
    </citation>
    <scope>NUCLEOTIDE SEQUENCE</scope>
</reference>
<evidence type="ECO:0000313" key="1">
    <source>
        <dbReference type="EMBL" id="JAH86019.1"/>
    </source>
</evidence>